<evidence type="ECO:0000313" key="2">
    <source>
        <dbReference type="Proteomes" id="UP001234202"/>
    </source>
</evidence>
<sequence length="947" mass="105650">MTESFHKYFGLPACHLQGKSVAFNQTFTLQPIIGKEVVMTRIPHPAWTQALALIPKPNLANLAGPTPHPSMEMLLQAVSTTQWSGPSVTPGQPLETYTSLFQGDMNALTPAPPSSQVLTGYINLGLPPDPLPFAQIGQVYTSEEGIADVFGWGVDSADWMQLYDSMGTDSNLVAPADLAQMSQSHTQPQTIFTPQHPMYMQNVTTAPSVWMTSQILHSNSATPPSSINDHPRYASLNADRSFHARGRLNSHDQLGSVDYSIPGELPDNHEAYPSRTSRINRDIKLVSEAQHGGEAVGHGMIPGRRTRHATEDLPHVLNGEQRPTAVLRAPLKKKTLVLPRPVLPHPGYVAEHPSYVGVRHHTALLRLIHLTHEPTFLPPDLTNFPDPLVMSSCIALYFEHFHPVMPVLRPEAFRDIDRYLAVPNQGTGAIGAEQGAQSNGSAGGTCAGPPASNILEYQSHPYYPFLLLTMCAIGATYAKQDWKSMAIYMNELARRAGKHLVRRYRDRDSRAVFSKQYMQARLLQAVAGLAIGSRDLYLESEMTRSILVSAARRSNLLRPLKAHANTPPLAFSQPQAEGPETTQPDDTDRVGESTIEAELEMRWHKWLEEEERRRLGWGIYIADSQGASILNVPATFALDEIHAALPSTKELWIAPTAAAWDAAVKRAHREEPSSTEAQPFNRVLRDTLQEGTLPRTVSDFGKNIIAHTLYRISIEASALNKLLVGDSVSITHENRQGYFPPNLKYDPYTLLERLGVSWHDSVEHPSYFLITNDALRHHAYYRLVHPQFLDQVKYAAGQWESEASKSTARQWLTEWTTANPEASRRVVVHSAQMAALLSRFTWDACWEPVWVLDCCLAMWAVVKFGGSNVLDMSTEGENRPSRRKRTIKWSDAPDRVEEWVISGGPTEFQGMQWEITPKNILTDFMARLEAMPWNVSKVSFLALPTEY</sequence>
<protein>
    <submittedName>
        <fullName evidence="1">Uncharacterized protein</fullName>
    </submittedName>
</protein>
<evidence type="ECO:0000313" key="1">
    <source>
        <dbReference type="EMBL" id="KAJ9121054.1"/>
    </source>
</evidence>
<name>A0ACC2XCE1_9TREE</name>
<proteinExistence type="predicted"/>
<dbReference type="EMBL" id="JASBWV010000019">
    <property type="protein sequence ID" value="KAJ9121054.1"/>
    <property type="molecule type" value="Genomic_DNA"/>
</dbReference>
<comment type="caution">
    <text evidence="1">The sequence shown here is derived from an EMBL/GenBank/DDBJ whole genome shotgun (WGS) entry which is preliminary data.</text>
</comment>
<organism evidence="1 2">
    <name type="scientific">Naganishia onofrii</name>
    <dbReference type="NCBI Taxonomy" id="1851511"/>
    <lineage>
        <taxon>Eukaryota</taxon>
        <taxon>Fungi</taxon>
        <taxon>Dikarya</taxon>
        <taxon>Basidiomycota</taxon>
        <taxon>Agaricomycotina</taxon>
        <taxon>Tremellomycetes</taxon>
        <taxon>Filobasidiales</taxon>
        <taxon>Filobasidiaceae</taxon>
        <taxon>Naganishia</taxon>
    </lineage>
</organism>
<keyword evidence="2" id="KW-1185">Reference proteome</keyword>
<dbReference type="Proteomes" id="UP001234202">
    <property type="component" value="Unassembled WGS sequence"/>
</dbReference>
<gene>
    <name evidence="1" type="ORF">QFC24_005035</name>
</gene>
<reference evidence="1" key="1">
    <citation type="submission" date="2023-04" db="EMBL/GenBank/DDBJ databases">
        <title>Draft Genome sequencing of Naganishia species isolated from polar environments using Oxford Nanopore Technology.</title>
        <authorList>
            <person name="Leo P."/>
            <person name="Venkateswaran K."/>
        </authorList>
    </citation>
    <scope>NUCLEOTIDE SEQUENCE</scope>
    <source>
        <strain evidence="1">DBVPG 5303</strain>
    </source>
</reference>
<accession>A0ACC2XCE1</accession>